<dbReference type="InterPro" id="IPR051130">
    <property type="entry name" value="Mito_struct-func_regulator"/>
</dbReference>
<dbReference type="STRING" id="2903.R1DQS9"/>
<feature type="compositionally biased region" description="Basic and acidic residues" evidence="1">
    <location>
        <begin position="288"/>
        <end position="306"/>
    </location>
</feature>
<evidence type="ECO:0000256" key="2">
    <source>
        <dbReference type="SAM" id="Phobius"/>
    </source>
</evidence>
<dbReference type="eggNOG" id="KOG1235">
    <property type="taxonomic scope" value="Eukaryota"/>
</dbReference>
<dbReference type="RefSeq" id="XP_005763433.1">
    <property type="nucleotide sequence ID" value="XM_005763376.1"/>
</dbReference>
<keyword evidence="2" id="KW-1133">Transmembrane helix</keyword>
<feature type="domain" description="ABC1 atypical kinase-like" evidence="3">
    <location>
        <begin position="365"/>
        <end position="417"/>
    </location>
</feature>
<dbReference type="KEGG" id="ehx:EMIHUDRAFT_459804"/>
<reference evidence="4" key="2">
    <citation type="submission" date="2024-10" db="UniProtKB">
        <authorList>
            <consortium name="EnsemblProtists"/>
        </authorList>
    </citation>
    <scope>IDENTIFICATION</scope>
</reference>
<accession>A0A0D3IIB9</accession>
<dbReference type="HOGENOM" id="CLU_477726_0_0_1"/>
<dbReference type="AlphaFoldDB" id="A0A0D3IIB9"/>
<dbReference type="Pfam" id="PF03109">
    <property type="entry name" value="ABC1"/>
    <property type="match status" value="2"/>
</dbReference>
<evidence type="ECO:0000313" key="4">
    <source>
        <dbReference type="EnsemblProtists" id="EOD11004"/>
    </source>
</evidence>
<dbReference type="InterPro" id="IPR004147">
    <property type="entry name" value="ABC1_dom"/>
</dbReference>
<dbReference type="InterPro" id="IPR011009">
    <property type="entry name" value="Kinase-like_dom_sf"/>
</dbReference>
<keyword evidence="5" id="KW-1185">Reference proteome</keyword>
<protein>
    <recommendedName>
        <fullName evidence="3">ABC1 atypical kinase-like domain-containing protein</fullName>
    </recommendedName>
</protein>
<dbReference type="PANTHER" id="PTHR43173">
    <property type="entry name" value="ABC1 FAMILY PROTEIN"/>
    <property type="match status" value="1"/>
</dbReference>
<dbReference type="PaxDb" id="2903-EOD11004"/>
<feature type="transmembrane region" description="Helical" evidence="2">
    <location>
        <begin position="605"/>
        <end position="624"/>
    </location>
</feature>
<evidence type="ECO:0000259" key="3">
    <source>
        <dbReference type="Pfam" id="PF03109"/>
    </source>
</evidence>
<feature type="region of interest" description="Disordered" evidence="1">
    <location>
        <begin position="288"/>
        <end position="328"/>
    </location>
</feature>
<feature type="domain" description="ABC1 atypical kinase-like" evidence="3">
    <location>
        <begin position="132"/>
        <end position="301"/>
    </location>
</feature>
<keyword evidence="2" id="KW-0472">Membrane</keyword>
<reference evidence="5" key="1">
    <citation type="journal article" date="2013" name="Nature">
        <title>Pan genome of the phytoplankton Emiliania underpins its global distribution.</title>
        <authorList>
            <person name="Read B.A."/>
            <person name="Kegel J."/>
            <person name="Klute M.J."/>
            <person name="Kuo A."/>
            <person name="Lefebvre S.C."/>
            <person name="Maumus F."/>
            <person name="Mayer C."/>
            <person name="Miller J."/>
            <person name="Monier A."/>
            <person name="Salamov A."/>
            <person name="Young J."/>
            <person name="Aguilar M."/>
            <person name="Claverie J.M."/>
            <person name="Frickenhaus S."/>
            <person name="Gonzalez K."/>
            <person name="Herman E.K."/>
            <person name="Lin Y.C."/>
            <person name="Napier J."/>
            <person name="Ogata H."/>
            <person name="Sarno A.F."/>
            <person name="Shmutz J."/>
            <person name="Schroeder D."/>
            <person name="de Vargas C."/>
            <person name="Verret F."/>
            <person name="von Dassow P."/>
            <person name="Valentin K."/>
            <person name="Van de Peer Y."/>
            <person name="Wheeler G."/>
            <person name="Dacks J.B."/>
            <person name="Delwiche C.F."/>
            <person name="Dyhrman S.T."/>
            <person name="Glockner G."/>
            <person name="John U."/>
            <person name="Richards T."/>
            <person name="Worden A.Z."/>
            <person name="Zhang X."/>
            <person name="Grigoriev I.V."/>
            <person name="Allen A.E."/>
            <person name="Bidle K."/>
            <person name="Borodovsky M."/>
            <person name="Bowler C."/>
            <person name="Brownlee C."/>
            <person name="Cock J.M."/>
            <person name="Elias M."/>
            <person name="Gladyshev V.N."/>
            <person name="Groth M."/>
            <person name="Guda C."/>
            <person name="Hadaegh A."/>
            <person name="Iglesias-Rodriguez M.D."/>
            <person name="Jenkins J."/>
            <person name="Jones B.M."/>
            <person name="Lawson T."/>
            <person name="Leese F."/>
            <person name="Lindquist E."/>
            <person name="Lobanov A."/>
            <person name="Lomsadze A."/>
            <person name="Malik S.B."/>
            <person name="Marsh M.E."/>
            <person name="Mackinder L."/>
            <person name="Mock T."/>
            <person name="Mueller-Roeber B."/>
            <person name="Pagarete A."/>
            <person name="Parker M."/>
            <person name="Probert I."/>
            <person name="Quesneville H."/>
            <person name="Raines C."/>
            <person name="Rensing S.A."/>
            <person name="Riano-Pachon D.M."/>
            <person name="Richier S."/>
            <person name="Rokitta S."/>
            <person name="Shiraiwa Y."/>
            <person name="Soanes D.M."/>
            <person name="van der Giezen M."/>
            <person name="Wahlund T.M."/>
            <person name="Williams B."/>
            <person name="Wilson W."/>
            <person name="Wolfe G."/>
            <person name="Wurch L.L."/>
        </authorList>
    </citation>
    <scope>NUCLEOTIDE SEQUENCE</scope>
</reference>
<evidence type="ECO:0000256" key="1">
    <source>
        <dbReference type="SAM" id="MobiDB-lite"/>
    </source>
</evidence>
<sequence length="651" mass="69296">MNSRADAELTTTTRANVSITPWRVLSVLFSVDTARRIASEESRDIVRCAWMLLRHDVPPVAVARARDVYTGMRGLDWRGAMWAPRTLASAMTGVLLDSLGASFVKLSQVIAHSPMVAPAVLVRTCKSSLAQCSAPVVPYDEVESLICDQLQIESVEEVFQSLERAPLASASIAQVHGGTLRDGRRVVVKVVRPGVRERLTVDLGVLWLLARVADVLMAPLIAELLSSSAAAMVDEVRVPILAEYRSWLRSSAAVRRAGLDGAVTVPEPVEAACSTAVLTAERIDGEVLSEMRERSRSERSRSERSRSTPATGDATSEAADEAAEASDAPLMPQGAGAAWKTALARALAVQALSVLDDSGVAGAGGLFHADLHAGNMIVCERSSSIAFVDFGVCGSLPPWLRGALLLQALSFVLGDTAYFAEGFAFALRSMPTAAAAPPLDTAALSADLAPLFAELAPINPLRPEADGTIDPALYPLLLRGQLLLHEHGVQLPKEFALLIKTMLFGADYITLFRGEEIGLLSSALGSAAVAYAVSNRREVSRVLQPRAIAKIGAYTTRHQTHAAASLVRDRGRALLGTVWRWMLAAVYHLSPMTTLTTLKRSRTDAWALLFLFVSMAAALVAWLASELGLHGAADAGVGTALMFNVSAGGVQ</sequence>
<organism evidence="4 5">
    <name type="scientific">Emiliania huxleyi (strain CCMP1516)</name>
    <dbReference type="NCBI Taxonomy" id="280463"/>
    <lineage>
        <taxon>Eukaryota</taxon>
        <taxon>Haptista</taxon>
        <taxon>Haptophyta</taxon>
        <taxon>Prymnesiophyceae</taxon>
        <taxon>Isochrysidales</taxon>
        <taxon>Noelaerhabdaceae</taxon>
        <taxon>Emiliania</taxon>
    </lineage>
</organism>
<dbReference type="PANTHER" id="PTHR43173:SF22">
    <property type="entry name" value="OS07G0227800 PROTEIN"/>
    <property type="match status" value="1"/>
</dbReference>
<dbReference type="SUPFAM" id="SSF56112">
    <property type="entry name" value="Protein kinase-like (PK-like)"/>
    <property type="match status" value="1"/>
</dbReference>
<dbReference type="GeneID" id="17257155"/>
<dbReference type="EnsemblProtists" id="EOD11004">
    <property type="protein sequence ID" value="EOD11004"/>
    <property type="gene ID" value="EMIHUDRAFT_459804"/>
</dbReference>
<feature type="transmembrane region" description="Helical" evidence="2">
    <location>
        <begin position="578"/>
        <end position="598"/>
    </location>
</feature>
<dbReference type="Proteomes" id="UP000013827">
    <property type="component" value="Unassembled WGS sequence"/>
</dbReference>
<keyword evidence="2" id="KW-0812">Transmembrane</keyword>
<proteinExistence type="predicted"/>
<name>A0A0D3IIB9_EMIH1</name>
<evidence type="ECO:0000313" key="5">
    <source>
        <dbReference type="Proteomes" id="UP000013827"/>
    </source>
</evidence>